<protein>
    <recommendedName>
        <fullName evidence="4">Secreted protein</fullName>
    </recommendedName>
</protein>
<sequence length="196" mass="21376">MVPLLAAPPDGAPAHDMERRRTRVAPRAVLVVAALELVPEQAEAPAARPLHTRTGVPLRPVRRRRRAPEAALAAPAAAAREHPPAGSLPRTHTRPAVHLRAHRPQTGTVVLRRVRSEAVVPRRTHALPIRVRDDLPLADIHIVVLERRIPGTIPLPPASHPHHALHTRTDSARRPVAVHGAALPHPRRALAPPRTH</sequence>
<dbReference type="EMBL" id="DF846254">
    <property type="protein sequence ID" value="GAT50102.1"/>
    <property type="molecule type" value="Genomic_DNA"/>
</dbReference>
<evidence type="ECO:0000313" key="2">
    <source>
        <dbReference type="EMBL" id="GAT50102.1"/>
    </source>
</evidence>
<feature type="compositionally biased region" description="Low complexity" evidence="1">
    <location>
        <begin position="69"/>
        <end position="78"/>
    </location>
</feature>
<accession>A0ABQ0LG83</accession>
<feature type="region of interest" description="Disordered" evidence="1">
    <location>
        <begin position="1"/>
        <end position="20"/>
    </location>
</feature>
<feature type="region of interest" description="Disordered" evidence="1">
    <location>
        <begin position="46"/>
        <end position="94"/>
    </location>
</feature>
<feature type="compositionally biased region" description="Low complexity" evidence="1">
    <location>
        <begin position="1"/>
        <end position="12"/>
    </location>
</feature>
<keyword evidence="3" id="KW-1185">Reference proteome</keyword>
<evidence type="ECO:0000256" key="1">
    <source>
        <dbReference type="SAM" id="MobiDB-lite"/>
    </source>
</evidence>
<reference evidence="2" key="1">
    <citation type="submission" date="2014-09" db="EMBL/GenBank/DDBJ databases">
        <title>Genome sequence of the luminous mushroom Mycena chlorophos for searching fungal bioluminescence genes.</title>
        <authorList>
            <person name="Tanaka Y."/>
            <person name="Kasuga D."/>
            <person name="Oba Y."/>
            <person name="Hase S."/>
            <person name="Sato K."/>
            <person name="Oba Y."/>
            <person name="Sakakibara Y."/>
        </authorList>
    </citation>
    <scope>NUCLEOTIDE SEQUENCE</scope>
</reference>
<organism evidence="2 3">
    <name type="scientific">Mycena chlorophos</name>
    <name type="common">Agaric fungus</name>
    <name type="synonym">Agaricus chlorophos</name>
    <dbReference type="NCBI Taxonomy" id="658473"/>
    <lineage>
        <taxon>Eukaryota</taxon>
        <taxon>Fungi</taxon>
        <taxon>Dikarya</taxon>
        <taxon>Basidiomycota</taxon>
        <taxon>Agaricomycotina</taxon>
        <taxon>Agaricomycetes</taxon>
        <taxon>Agaricomycetidae</taxon>
        <taxon>Agaricales</taxon>
        <taxon>Marasmiineae</taxon>
        <taxon>Mycenaceae</taxon>
        <taxon>Mycena</taxon>
    </lineage>
</organism>
<dbReference type="Proteomes" id="UP000815677">
    <property type="component" value="Unassembled WGS sequence"/>
</dbReference>
<feature type="region of interest" description="Disordered" evidence="1">
    <location>
        <begin position="154"/>
        <end position="174"/>
    </location>
</feature>
<evidence type="ECO:0008006" key="4">
    <source>
        <dbReference type="Google" id="ProtNLM"/>
    </source>
</evidence>
<gene>
    <name evidence="2" type="ORF">MCHLO_07378</name>
</gene>
<name>A0ABQ0LG83_MYCCL</name>
<feature type="non-terminal residue" evidence="2">
    <location>
        <position position="196"/>
    </location>
</feature>
<evidence type="ECO:0000313" key="3">
    <source>
        <dbReference type="Proteomes" id="UP000815677"/>
    </source>
</evidence>
<proteinExistence type="predicted"/>